<dbReference type="Proteomes" id="UP000886829">
    <property type="component" value="Unassembled WGS sequence"/>
</dbReference>
<evidence type="ECO:0000259" key="1">
    <source>
        <dbReference type="PROSITE" id="PS51186"/>
    </source>
</evidence>
<gene>
    <name evidence="2" type="ORF">H9850_08385</name>
</gene>
<dbReference type="EMBL" id="DXEV01000168">
    <property type="protein sequence ID" value="HIX57471.1"/>
    <property type="molecule type" value="Genomic_DNA"/>
</dbReference>
<dbReference type="SUPFAM" id="SSF55729">
    <property type="entry name" value="Acyl-CoA N-acyltransferases (Nat)"/>
    <property type="match status" value="1"/>
</dbReference>
<organism evidence="2 3">
    <name type="scientific">Candidatus Anaerobiospirillum pullistercoris</name>
    <dbReference type="NCBI Taxonomy" id="2838452"/>
    <lineage>
        <taxon>Bacteria</taxon>
        <taxon>Pseudomonadati</taxon>
        <taxon>Pseudomonadota</taxon>
        <taxon>Gammaproteobacteria</taxon>
        <taxon>Aeromonadales</taxon>
        <taxon>Succinivibrionaceae</taxon>
        <taxon>Anaerobiospirillum</taxon>
    </lineage>
</organism>
<sequence length="169" mass="19459">MRIRLTQERDLPAIDQIFALGRERQHSEGNYSQWREDYPTIAVVREDIKNGTGFVCVDDDDDTTVLGTWALGDYEEVYDHLKSGAWNADRDYKVIHRMGTMPGHGAGVFIMQSLQENYPYLRVDTFEKNASMIRLLKKVGFKQCGVAYYEGFGDMIAFDYVRPERAAQD</sequence>
<dbReference type="Gene3D" id="3.40.630.30">
    <property type="match status" value="1"/>
</dbReference>
<dbReference type="InterPro" id="IPR016181">
    <property type="entry name" value="Acyl_CoA_acyltransferase"/>
</dbReference>
<feature type="domain" description="N-acetyltransferase" evidence="1">
    <location>
        <begin position="1"/>
        <end position="165"/>
    </location>
</feature>
<dbReference type="GO" id="GO:0016747">
    <property type="term" value="F:acyltransferase activity, transferring groups other than amino-acyl groups"/>
    <property type="evidence" value="ECO:0007669"/>
    <property type="project" value="InterPro"/>
</dbReference>
<protein>
    <recommendedName>
        <fullName evidence="1">N-acetyltransferase domain-containing protein</fullName>
    </recommendedName>
</protein>
<dbReference type="PROSITE" id="PS51186">
    <property type="entry name" value="GNAT"/>
    <property type="match status" value="1"/>
</dbReference>
<evidence type="ECO:0000313" key="2">
    <source>
        <dbReference type="EMBL" id="HIX57471.1"/>
    </source>
</evidence>
<dbReference type="AlphaFoldDB" id="A0A9D1WE26"/>
<proteinExistence type="predicted"/>
<dbReference type="InterPro" id="IPR000182">
    <property type="entry name" value="GNAT_dom"/>
</dbReference>
<evidence type="ECO:0000313" key="3">
    <source>
        <dbReference type="Proteomes" id="UP000886829"/>
    </source>
</evidence>
<reference evidence="2" key="2">
    <citation type="submission" date="2021-04" db="EMBL/GenBank/DDBJ databases">
        <authorList>
            <person name="Gilroy R."/>
        </authorList>
    </citation>
    <scope>NUCLEOTIDE SEQUENCE</scope>
    <source>
        <strain evidence="2">USASDec5-558</strain>
    </source>
</reference>
<reference evidence="2" key="1">
    <citation type="journal article" date="2021" name="PeerJ">
        <title>Extensive microbial diversity within the chicken gut microbiome revealed by metagenomics and culture.</title>
        <authorList>
            <person name="Gilroy R."/>
            <person name="Ravi A."/>
            <person name="Getino M."/>
            <person name="Pursley I."/>
            <person name="Horton D.L."/>
            <person name="Alikhan N.F."/>
            <person name="Baker D."/>
            <person name="Gharbi K."/>
            <person name="Hall N."/>
            <person name="Watson M."/>
            <person name="Adriaenssens E.M."/>
            <person name="Foster-Nyarko E."/>
            <person name="Jarju S."/>
            <person name="Secka A."/>
            <person name="Antonio M."/>
            <person name="Oren A."/>
            <person name="Chaudhuri R.R."/>
            <person name="La Ragione R."/>
            <person name="Hildebrand F."/>
            <person name="Pallen M.J."/>
        </authorList>
    </citation>
    <scope>NUCLEOTIDE SEQUENCE</scope>
    <source>
        <strain evidence="2">USASDec5-558</strain>
    </source>
</reference>
<comment type="caution">
    <text evidence="2">The sequence shown here is derived from an EMBL/GenBank/DDBJ whole genome shotgun (WGS) entry which is preliminary data.</text>
</comment>
<accession>A0A9D1WE26</accession>
<name>A0A9D1WE26_9GAMM</name>